<name>A0ABW1FIA5_9ACTN</name>
<dbReference type="RefSeq" id="WP_345083634.1">
    <property type="nucleotide sequence ID" value="NZ_BAAAWG010000007.1"/>
</dbReference>
<accession>A0ABW1FIA5</accession>
<organism evidence="1 2">
    <name type="scientific">Streptomyces ramulosus</name>
    <dbReference type="NCBI Taxonomy" id="47762"/>
    <lineage>
        <taxon>Bacteria</taxon>
        <taxon>Bacillati</taxon>
        <taxon>Actinomycetota</taxon>
        <taxon>Actinomycetes</taxon>
        <taxon>Kitasatosporales</taxon>
        <taxon>Streptomycetaceae</taxon>
        <taxon>Streptomyces</taxon>
    </lineage>
</organism>
<comment type="caution">
    <text evidence="1">The sequence shown here is derived from an EMBL/GenBank/DDBJ whole genome shotgun (WGS) entry which is preliminary data.</text>
</comment>
<evidence type="ECO:0000313" key="2">
    <source>
        <dbReference type="Proteomes" id="UP001596241"/>
    </source>
</evidence>
<gene>
    <name evidence="1" type="ORF">ACFP3M_15210</name>
</gene>
<dbReference type="Proteomes" id="UP001596241">
    <property type="component" value="Unassembled WGS sequence"/>
</dbReference>
<proteinExistence type="predicted"/>
<evidence type="ECO:0000313" key="1">
    <source>
        <dbReference type="EMBL" id="MFC5894168.1"/>
    </source>
</evidence>
<sequence>MTSEYQEITERQAEIIRLLLHHIHAPLVGATHIRGVLPPPAPAEAIRIVTGSITAFTPDELITYEIPIRVKDDLLNAYDIIGIVRALLTGTHFYSSDLISSVMGMSLVRVDLANVKPSPATPNDNALKILHCLALPLPEEAPQPLLRGFLFRDQDRLRIYLETESTPGVIAADVRPSGTLSSLISALPTLITEKERMTADDTDPHCSHVMDLTDW</sequence>
<keyword evidence="2" id="KW-1185">Reference proteome</keyword>
<protein>
    <submittedName>
        <fullName evidence="1">Uncharacterized protein</fullName>
    </submittedName>
</protein>
<dbReference type="EMBL" id="JBHSPW010000006">
    <property type="protein sequence ID" value="MFC5894168.1"/>
    <property type="molecule type" value="Genomic_DNA"/>
</dbReference>
<reference evidence="2" key="1">
    <citation type="journal article" date="2019" name="Int. J. Syst. Evol. Microbiol.">
        <title>The Global Catalogue of Microorganisms (GCM) 10K type strain sequencing project: providing services to taxonomists for standard genome sequencing and annotation.</title>
        <authorList>
            <consortium name="The Broad Institute Genomics Platform"/>
            <consortium name="The Broad Institute Genome Sequencing Center for Infectious Disease"/>
            <person name="Wu L."/>
            <person name="Ma J."/>
        </authorList>
    </citation>
    <scope>NUCLEOTIDE SEQUENCE [LARGE SCALE GENOMIC DNA]</scope>
    <source>
        <strain evidence="2">CGMCC 1.15809</strain>
    </source>
</reference>